<evidence type="ECO:0000313" key="11">
    <source>
        <dbReference type="Proteomes" id="UP000664859"/>
    </source>
</evidence>
<dbReference type="AlphaFoldDB" id="A0A836CLI3"/>
<dbReference type="Proteomes" id="UP000664859">
    <property type="component" value="Unassembled WGS sequence"/>
</dbReference>
<protein>
    <submittedName>
        <fullName evidence="10">Transmembrane amino acid transporter protein-domain-containing protein</fullName>
    </submittedName>
</protein>
<evidence type="ECO:0000259" key="9">
    <source>
        <dbReference type="Pfam" id="PF01490"/>
    </source>
</evidence>
<feature type="transmembrane region" description="Helical" evidence="8">
    <location>
        <begin position="200"/>
        <end position="217"/>
    </location>
</feature>
<keyword evidence="6 8" id="KW-1133">Transmembrane helix</keyword>
<feature type="transmembrane region" description="Helical" evidence="8">
    <location>
        <begin position="414"/>
        <end position="437"/>
    </location>
</feature>
<name>A0A836CLI3_9STRA</name>
<keyword evidence="11" id="KW-1185">Reference proteome</keyword>
<dbReference type="PANTHER" id="PTHR22950">
    <property type="entry name" value="AMINO ACID TRANSPORTER"/>
    <property type="match status" value="1"/>
</dbReference>
<proteinExistence type="inferred from homology"/>
<dbReference type="InterPro" id="IPR013057">
    <property type="entry name" value="AA_transpt_TM"/>
</dbReference>
<evidence type="ECO:0000256" key="1">
    <source>
        <dbReference type="ARBA" id="ARBA00004141"/>
    </source>
</evidence>
<feature type="transmembrane region" description="Helical" evidence="8">
    <location>
        <begin position="472"/>
        <end position="495"/>
    </location>
</feature>
<comment type="caution">
    <text evidence="10">The sequence shown here is derived from an EMBL/GenBank/DDBJ whole genome shotgun (WGS) entry which is preliminary data.</text>
</comment>
<dbReference type="EMBL" id="JAFCMP010000083">
    <property type="protein sequence ID" value="KAG5187766.1"/>
    <property type="molecule type" value="Genomic_DNA"/>
</dbReference>
<sequence>MLHDTPRKADYGSPAQSPTFGFQLATRGARVAQQNSFGSEELAGAWHDNGGVEFSVQPERVAVGAGSDDVHNEYPEGHSGHWGAVFNFVNTIVGAGIIGLPFAILQCGFWTGLGLMTLAAVLIDKSSVMLVQAGEKTGRLNYEELMGAMFGAAGYHTFCFFAFVMAFGAMAAYLIIIGDTVPQVLRACGVASGALTDRRVVIALLSLLVVLPVSSFRDLHKLSFASFISVLSTLLLVLIVVFAAPAEGRTYDTIDRTDIFTFARGTLFAGLGAISFAFVCQSSTFIVYRSLGEGARSVASWTSITHMSLSIAWAMTMAMATLGYLSFGDQTRGDILNNFSARGAAAAAARAFLAVAMLLTYPMEMVVARHVLDASVCRALLRWEEARLGRHMVITILIWAATTVTALATDDLGAVLEIFGAFAASVIGYVLPSLLYLKSHEGELRAAALVWKGAGGAYAPSWRERAAAFRPFYWAFFMAAFGAVACVAGTVTTILDNH</sequence>
<feature type="transmembrane region" description="Helical" evidence="8">
    <location>
        <begin position="110"/>
        <end position="131"/>
    </location>
</feature>
<organism evidence="10 11">
    <name type="scientific">Tribonema minus</name>
    <dbReference type="NCBI Taxonomy" id="303371"/>
    <lineage>
        <taxon>Eukaryota</taxon>
        <taxon>Sar</taxon>
        <taxon>Stramenopiles</taxon>
        <taxon>Ochrophyta</taxon>
        <taxon>PX clade</taxon>
        <taxon>Xanthophyceae</taxon>
        <taxon>Tribonematales</taxon>
        <taxon>Tribonemataceae</taxon>
        <taxon>Tribonema</taxon>
    </lineage>
</organism>
<feature type="transmembrane region" description="Helical" evidence="8">
    <location>
        <begin position="309"/>
        <end position="327"/>
    </location>
</feature>
<keyword evidence="7 8" id="KW-0472">Membrane</keyword>
<dbReference type="OrthoDB" id="28208at2759"/>
<dbReference type="GO" id="GO:0016020">
    <property type="term" value="C:membrane"/>
    <property type="evidence" value="ECO:0007669"/>
    <property type="project" value="UniProtKB-SubCell"/>
</dbReference>
<evidence type="ECO:0000256" key="3">
    <source>
        <dbReference type="ARBA" id="ARBA00022448"/>
    </source>
</evidence>
<feature type="transmembrane region" description="Helical" evidence="8">
    <location>
        <begin position="84"/>
        <end position="104"/>
    </location>
</feature>
<feature type="transmembrane region" description="Helical" evidence="8">
    <location>
        <begin position="152"/>
        <end position="176"/>
    </location>
</feature>
<evidence type="ECO:0000256" key="7">
    <source>
        <dbReference type="ARBA" id="ARBA00023136"/>
    </source>
</evidence>
<evidence type="ECO:0000256" key="6">
    <source>
        <dbReference type="ARBA" id="ARBA00022989"/>
    </source>
</evidence>
<accession>A0A836CLI3</accession>
<feature type="domain" description="Amino acid transporter transmembrane" evidence="9">
    <location>
        <begin position="79"/>
        <end position="448"/>
    </location>
</feature>
<keyword evidence="4 8" id="KW-0812">Transmembrane</keyword>
<evidence type="ECO:0000256" key="4">
    <source>
        <dbReference type="ARBA" id="ARBA00022692"/>
    </source>
</evidence>
<comment type="subcellular location">
    <subcellularLocation>
        <location evidence="1">Membrane</location>
        <topology evidence="1">Multi-pass membrane protein</topology>
    </subcellularLocation>
</comment>
<comment type="similarity">
    <text evidence="2">Belongs to the amino acid/polyamine transporter 2 family.</text>
</comment>
<feature type="transmembrane region" description="Helical" evidence="8">
    <location>
        <begin position="224"/>
        <end position="246"/>
    </location>
</feature>
<dbReference type="PANTHER" id="PTHR22950:SF458">
    <property type="entry name" value="SODIUM-COUPLED NEUTRAL AMINO ACID TRANSPORTER 11-RELATED"/>
    <property type="match status" value="1"/>
</dbReference>
<feature type="transmembrane region" description="Helical" evidence="8">
    <location>
        <begin position="388"/>
        <end position="408"/>
    </location>
</feature>
<gene>
    <name evidence="10" type="ORF">JKP88DRAFT_178643</name>
</gene>
<dbReference type="Pfam" id="PF01490">
    <property type="entry name" value="Aa_trans"/>
    <property type="match status" value="1"/>
</dbReference>
<evidence type="ECO:0000256" key="2">
    <source>
        <dbReference type="ARBA" id="ARBA00008066"/>
    </source>
</evidence>
<feature type="transmembrane region" description="Helical" evidence="8">
    <location>
        <begin position="266"/>
        <end position="288"/>
    </location>
</feature>
<keyword evidence="3" id="KW-0813">Transport</keyword>
<evidence type="ECO:0000256" key="8">
    <source>
        <dbReference type="SAM" id="Phobius"/>
    </source>
</evidence>
<evidence type="ECO:0000256" key="5">
    <source>
        <dbReference type="ARBA" id="ARBA00022970"/>
    </source>
</evidence>
<dbReference type="GO" id="GO:0015179">
    <property type="term" value="F:L-amino acid transmembrane transporter activity"/>
    <property type="evidence" value="ECO:0007669"/>
    <property type="project" value="TreeGrafter"/>
</dbReference>
<keyword evidence="5" id="KW-0029">Amino-acid transport</keyword>
<feature type="transmembrane region" description="Helical" evidence="8">
    <location>
        <begin position="339"/>
        <end position="361"/>
    </location>
</feature>
<evidence type="ECO:0000313" key="10">
    <source>
        <dbReference type="EMBL" id="KAG5187766.1"/>
    </source>
</evidence>
<reference evidence="10" key="1">
    <citation type="submission" date="2021-02" db="EMBL/GenBank/DDBJ databases">
        <title>First Annotated Genome of the Yellow-green Alga Tribonema minus.</title>
        <authorList>
            <person name="Mahan K.M."/>
        </authorList>
    </citation>
    <scope>NUCLEOTIDE SEQUENCE</scope>
    <source>
        <strain evidence="10">UTEX B ZZ1240</strain>
    </source>
</reference>